<name>A0A7J6KUD4_PEROL</name>
<feature type="region of interest" description="Disordered" evidence="1">
    <location>
        <begin position="390"/>
        <end position="417"/>
    </location>
</feature>
<protein>
    <submittedName>
        <fullName evidence="2">Uncharacterized protein</fullName>
    </submittedName>
</protein>
<comment type="caution">
    <text evidence="2">The sequence shown here is derived from an EMBL/GenBank/DDBJ whole genome shotgun (WGS) entry which is preliminary data.</text>
</comment>
<dbReference type="AlphaFoldDB" id="A0A7J6KUD4"/>
<organism evidence="2 3">
    <name type="scientific">Perkinsus olseni</name>
    <name type="common">Perkinsus atlanticus</name>
    <dbReference type="NCBI Taxonomy" id="32597"/>
    <lineage>
        <taxon>Eukaryota</taxon>
        <taxon>Sar</taxon>
        <taxon>Alveolata</taxon>
        <taxon>Perkinsozoa</taxon>
        <taxon>Perkinsea</taxon>
        <taxon>Perkinsida</taxon>
        <taxon>Perkinsidae</taxon>
        <taxon>Perkinsus</taxon>
    </lineage>
</organism>
<evidence type="ECO:0000256" key="1">
    <source>
        <dbReference type="SAM" id="MobiDB-lite"/>
    </source>
</evidence>
<proteinExistence type="predicted"/>
<sequence length="417" mass="45702">MSLGSNMVIPDADSEVDHTCGAVSIMSSQTAARPSSTQSLLPPPNVVINIPLGVTKASEQFGLSAPTSPGFDLDFSHDYAFLIPRFYSPSFEDRYNWLWKWEVGQDDCDYRSWKTALKLAKPVLDDTCYKHLNRPYGVNHAVIAGLFDEQLLREPVAGLVISISGLLSGPKKFGKYDNYLPSPAALLRWTQEAGVASHLVVYHTTGLRPYGNIGNSANLFLCCPRHTDEAIFRVTRQSSVRPFREGTTLFIGRSDKTFSTTLCDEQGRQSGLTVAEVQVAQLLTLHKAKAVNHALMEYESAQKTTVGNYKVLGKYLPQAFEVRDDGWVCTSFEEVEKAPRPELVRGKATTYKAGGKDVPSLNELYRTLPESSRDIAEALSGLGKQYRVRTGDGLRPLAEESPGPGQGSSSSSADVAE</sequence>
<evidence type="ECO:0000313" key="2">
    <source>
        <dbReference type="EMBL" id="KAF4650474.1"/>
    </source>
</evidence>
<feature type="compositionally biased region" description="Low complexity" evidence="1">
    <location>
        <begin position="401"/>
        <end position="417"/>
    </location>
</feature>
<evidence type="ECO:0000313" key="3">
    <source>
        <dbReference type="Proteomes" id="UP000572268"/>
    </source>
</evidence>
<accession>A0A7J6KUD4</accession>
<dbReference type="EMBL" id="JABANN010001241">
    <property type="protein sequence ID" value="KAF4650474.1"/>
    <property type="molecule type" value="Genomic_DNA"/>
</dbReference>
<reference evidence="2 3" key="1">
    <citation type="submission" date="2020-04" db="EMBL/GenBank/DDBJ databases">
        <title>Perkinsus olseni comparative genomics.</title>
        <authorList>
            <person name="Bogema D.R."/>
        </authorList>
    </citation>
    <scope>NUCLEOTIDE SEQUENCE [LARGE SCALE GENOMIC DNA]</scope>
    <source>
        <strain evidence="2">ATCC PRA-31</strain>
    </source>
</reference>
<dbReference type="Proteomes" id="UP000572268">
    <property type="component" value="Unassembled WGS sequence"/>
</dbReference>
<gene>
    <name evidence="2" type="ORF">FOL46_000952</name>
</gene>